<evidence type="ECO:0000256" key="7">
    <source>
        <dbReference type="ARBA" id="ARBA00023077"/>
    </source>
</evidence>
<dbReference type="Proteomes" id="UP001359886">
    <property type="component" value="Unassembled WGS sequence"/>
</dbReference>
<evidence type="ECO:0000256" key="9">
    <source>
        <dbReference type="ARBA" id="ARBA00023170"/>
    </source>
</evidence>
<evidence type="ECO:0000313" key="17">
    <source>
        <dbReference type="Proteomes" id="UP001359886"/>
    </source>
</evidence>
<evidence type="ECO:0000256" key="13">
    <source>
        <dbReference type="SAM" id="SignalP"/>
    </source>
</evidence>
<dbReference type="Pfam" id="PF07715">
    <property type="entry name" value="Plug"/>
    <property type="match status" value="1"/>
</dbReference>
<dbReference type="SUPFAM" id="SSF56935">
    <property type="entry name" value="Porins"/>
    <property type="match status" value="1"/>
</dbReference>
<dbReference type="RefSeq" id="WP_354696401.1">
    <property type="nucleotide sequence ID" value="NZ_JAZHOG010000011.1"/>
</dbReference>
<name>A0AAW9RFQ4_9GAMM</name>
<feature type="chain" id="PRO_5043993072" evidence="13">
    <location>
        <begin position="19"/>
        <end position="739"/>
    </location>
</feature>
<dbReference type="GO" id="GO:0009279">
    <property type="term" value="C:cell outer membrane"/>
    <property type="evidence" value="ECO:0007669"/>
    <property type="project" value="UniProtKB-SubCell"/>
</dbReference>
<keyword evidence="17" id="KW-1185">Reference proteome</keyword>
<dbReference type="Gene3D" id="2.40.170.20">
    <property type="entry name" value="TonB-dependent receptor, beta-barrel domain"/>
    <property type="match status" value="1"/>
</dbReference>
<sequence>MLRALILPVLLLPGFAVAQMPADEGRRPGDDEHARELDPIVVVASRAPRPLSEVAAQVSVIDAARIRSELAEGLDDLLRYEPGLELETAGSRFGGTGISIRGIGGNRVAIEQDGIPVRDRFAVGSYSDGGRNLVETDRIKRVEVLHGPASVLYGSNALGGVVSITTFDPDDVLARGGGSTAGSVRGAYRGADASWAGSGVAALGSGPHALMAAYTRREGHETEAAVPHGQPLDPQDWDSQDGLLRYTYDTASGHRLRLTAAAQERDVTTDVFSQLGYGRRFGGTTALRGVDHDESSRLVADFLFAWGGWEQGLARVYVTDYETDQRSFERREAARVPVSIDRRFVYGQQHTGIDFNLFRSLYTGAVRHRVGLGLEWLQTESSEFRDGLQTDLASGQSTTFILGETMPVRDFPNSRSRELGLYVQDEITLADGRWELIPALRWDRYELDPRPDALWRADYPDAVVVRVDEDQLTPRLGVLFHGPGDWTLYGQYTRGFRAPPFEDANIGFDIALFGYRAIPNPDLESETSDGFEFGVRRVTASSRFSVALFHTDYDDFIESRALIGPDPVTGDLIFQSRNIDSARIYGIDVRFDQDLGAWWAGLDGWSLRLAGYWSEGENRETGAPLNSIVPPQAVVGLDWISASGAWDAALSLTATASKDGGDIDAADGPRFATDGWGVVDLTAGWRPGRGMELRAGVFNLGDKTYWRWLDVANLDAADPMIAALARPGRNLSATFSLRF</sequence>
<feature type="domain" description="TonB-dependent receptor-like beta-barrel" evidence="14">
    <location>
        <begin position="245"/>
        <end position="700"/>
    </location>
</feature>
<evidence type="ECO:0000256" key="1">
    <source>
        <dbReference type="ARBA" id="ARBA00004571"/>
    </source>
</evidence>
<gene>
    <name evidence="16" type="ORF">V3330_15715</name>
</gene>
<dbReference type="NCBIfam" id="TIGR01786">
    <property type="entry name" value="TonB-hemlactrns"/>
    <property type="match status" value="1"/>
</dbReference>
<evidence type="ECO:0000259" key="15">
    <source>
        <dbReference type="Pfam" id="PF07715"/>
    </source>
</evidence>
<dbReference type="InterPro" id="IPR000531">
    <property type="entry name" value="Beta-barrel_TonB"/>
</dbReference>
<evidence type="ECO:0000256" key="4">
    <source>
        <dbReference type="ARBA" id="ARBA00022452"/>
    </source>
</evidence>
<dbReference type="GO" id="GO:0015232">
    <property type="term" value="F:heme transmembrane transporter activity"/>
    <property type="evidence" value="ECO:0007669"/>
    <property type="project" value="InterPro"/>
</dbReference>
<evidence type="ECO:0000256" key="8">
    <source>
        <dbReference type="ARBA" id="ARBA00023136"/>
    </source>
</evidence>
<keyword evidence="4 11" id="KW-1134">Transmembrane beta strand</keyword>
<dbReference type="InterPro" id="IPR039426">
    <property type="entry name" value="TonB-dep_rcpt-like"/>
</dbReference>
<keyword evidence="10 11" id="KW-0998">Cell outer membrane</keyword>
<accession>A0AAW9RFQ4</accession>
<keyword evidence="8 11" id="KW-0472">Membrane</keyword>
<evidence type="ECO:0000256" key="11">
    <source>
        <dbReference type="PROSITE-ProRule" id="PRU01360"/>
    </source>
</evidence>
<dbReference type="EMBL" id="JAZHOG010000011">
    <property type="protein sequence ID" value="MEJ8569078.1"/>
    <property type="molecule type" value="Genomic_DNA"/>
</dbReference>
<dbReference type="GO" id="GO:0015344">
    <property type="term" value="F:siderophore uptake transmembrane transporter activity"/>
    <property type="evidence" value="ECO:0007669"/>
    <property type="project" value="TreeGrafter"/>
</dbReference>
<comment type="subcellular location">
    <subcellularLocation>
        <location evidence="1 11">Cell outer membrane</location>
        <topology evidence="1 11">Multi-pass membrane protein</topology>
    </subcellularLocation>
</comment>
<keyword evidence="9 16" id="KW-0675">Receptor</keyword>
<proteinExistence type="inferred from homology"/>
<dbReference type="InterPro" id="IPR010949">
    <property type="entry name" value="TonB_Hb/transfer/lactofer_rcpt"/>
</dbReference>
<comment type="caution">
    <text evidence="16">The sequence shown here is derived from an EMBL/GenBank/DDBJ whole genome shotgun (WGS) entry which is preliminary data.</text>
</comment>
<keyword evidence="3 11" id="KW-0813">Transport</keyword>
<evidence type="ECO:0000256" key="10">
    <source>
        <dbReference type="ARBA" id="ARBA00023237"/>
    </source>
</evidence>
<reference evidence="16 17" key="1">
    <citation type="submission" date="2024-02" db="EMBL/GenBank/DDBJ databases">
        <title>A novel Wenzhouxiangellaceae bacterium, isolated from coastal sediments.</title>
        <authorList>
            <person name="Du Z.-J."/>
            <person name="Ye Y.-Q."/>
            <person name="Zhang X.-Y."/>
        </authorList>
    </citation>
    <scope>NUCLEOTIDE SEQUENCE [LARGE SCALE GENOMIC DNA]</scope>
    <source>
        <strain evidence="16 17">CH-27</strain>
    </source>
</reference>
<dbReference type="PANTHER" id="PTHR30069">
    <property type="entry name" value="TONB-DEPENDENT OUTER MEMBRANE RECEPTOR"/>
    <property type="match status" value="1"/>
</dbReference>
<dbReference type="GO" id="GO:0044718">
    <property type="term" value="P:siderophore transmembrane transport"/>
    <property type="evidence" value="ECO:0007669"/>
    <property type="project" value="TreeGrafter"/>
</dbReference>
<dbReference type="InterPro" id="IPR036942">
    <property type="entry name" value="Beta-barrel_TonB_sf"/>
</dbReference>
<dbReference type="InterPro" id="IPR037066">
    <property type="entry name" value="Plug_dom_sf"/>
</dbReference>
<evidence type="ECO:0000256" key="12">
    <source>
        <dbReference type="RuleBase" id="RU003357"/>
    </source>
</evidence>
<evidence type="ECO:0000256" key="6">
    <source>
        <dbReference type="ARBA" id="ARBA00022729"/>
    </source>
</evidence>
<dbReference type="InterPro" id="IPR011276">
    <property type="entry name" value="TonB_haem/Hb_rcpt"/>
</dbReference>
<protein>
    <submittedName>
        <fullName evidence="16">TonB-dependent hemoglobin/transferrin/lactoferrin family receptor</fullName>
    </submittedName>
</protein>
<keyword evidence="7 12" id="KW-0798">TonB box</keyword>
<dbReference type="InterPro" id="IPR012910">
    <property type="entry name" value="Plug_dom"/>
</dbReference>
<evidence type="ECO:0000259" key="14">
    <source>
        <dbReference type="Pfam" id="PF00593"/>
    </source>
</evidence>
<organism evidence="16 17">
    <name type="scientific">Elongatibacter sediminis</name>
    <dbReference type="NCBI Taxonomy" id="3119006"/>
    <lineage>
        <taxon>Bacteria</taxon>
        <taxon>Pseudomonadati</taxon>
        <taxon>Pseudomonadota</taxon>
        <taxon>Gammaproteobacteria</taxon>
        <taxon>Chromatiales</taxon>
        <taxon>Wenzhouxiangellaceae</taxon>
        <taxon>Elongatibacter</taxon>
    </lineage>
</organism>
<keyword evidence="6 13" id="KW-0732">Signal</keyword>
<keyword evidence="5 11" id="KW-0812">Transmembrane</keyword>
<evidence type="ECO:0000313" key="16">
    <source>
        <dbReference type="EMBL" id="MEJ8569078.1"/>
    </source>
</evidence>
<dbReference type="AlphaFoldDB" id="A0AAW9RFQ4"/>
<dbReference type="PROSITE" id="PS52016">
    <property type="entry name" value="TONB_DEPENDENT_REC_3"/>
    <property type="match status" value="1"/>
</dbReference>
<dbReference type="NCBIfam" id="TIGR01785">
    <property type="entry name" value="TonB-hemin"/>
    <property type="match status" value="1"/>
</dbReference>
<feature type="domain" description="TonB-dependent receptor plug" evidence="15">
    <location>
        <begin position="51"/>
        <end position="161"/>
    </location>
</feature>
<dbReference type="CDD" id="cd01347">
    <property type="entry name" value="ligand_gated_channel"/>
    <property type="match status" value="1"/>
</dbReference>
<dbReference type="Pfam" id="PF00593">
    <property type="entry name" value="TonB_dep_Rec_b-barrel"/>
    <property type="match status" value="1"/>
</dbReference>
<dbReference type="Gene3D" id="2.170.130.10">
    <property type="entry name" value="TonB-dependent receptor, plug domain"/>
    <property type="match status" value="1"/>
</dbReference>
<evidence type="ECO:0000256" key="5">
    <source>
        <dbReference type="ARBA" id="ARBA00022692"/>
    </source>
</evidence>
<dbReference type="PANTHER" id="PTHR30069:SF29">
    <property type="entry name" value="HEMOGLOBIN AND HEMOGLOBIN-HAPTOGLOBIN-BINDING PROTEIN 1-RELATED"/>
    <property type="match status" value="1"/>
</dbReference>
<feature type="signal peptide" evidence="13">
    <location>
        <begin position="1"/>
        <end position="18"/>
    </location>
</feature>
<evidence type="ECO:0000256" key="2">
    <source>
        <dbReference type="ARBA" id="ARBA00008143"/>
    </source>
</evidence>
<comment type="similarity">
    <text evidence="2">Belongs to the TonB-dependent receptor family. Hemoglobin/haptoglobin binding protein subfamily.</text>
</comment>
<evidence type="ECO:0000256" key="3">
    <source>
        <dbReference type="ARBA" id="ARBA00022448"/>
    </source>
</evidence>